<dbReference type="PANTHER" id="PTHR10039:SF5">
    <property type="entry name" value="NACHT DOMAIN-CONTAINING PROTEIN"/>
    <property type="match status" value="1"/>
</dbReference>
<proteinExistence type="predicted"/>
<keyword evidence="2" id="KW-0040">ANK repeat</keyword>
<organism evidence="4 5">
    <name type="scientific">Staphylotrichum longicolle</name>
    <dbReference type="NCBI Taxonomy" id="669026"/>
    <lineage>
        <taxon>Eukaryota</taxon>
        <taxon>Fungi</taxon>
        <taxon>Dikarya</taxon>
        <taxon>Ascomycota</taxon>
        <taxon>Pezizomycotina</taxon>
        <taxon>Sordariomycetes</taxon>
        <taxon>Sordariomycetidae</taxon>
        <taxon>Sordariales</taxon>
        <taxon>Chaetomiaceae</taxon>
        <taxon>Staphylotrichum</taxon>
    </lineage>
</organism>
<dbReference type="Gene3D" id="1.25.40.20">
    <property type="entry name" value="Ankyrin repeat-containing domain"/>
    <property type="match status" value="1"/>
</dbReference>
<dbReference type="Pfam" id="PF12796">
    <property type="entry name" value="Ank_2"/>
    <property type="match status" value="1"/>
</dbReference>
<reference evidence="4" key="1">
    <citation type="submission" date="2023-02" db="EMBL/GenBank/DDBJ databases">
        <authorList>
            <person name="Palmer J.M."/>
        </authorList>
    </citation>
    <scope>NUCLEOTIDE SEQUENCE</scope>
    <source>
        <strain evidence="4">FW57</strain>
    </source>
</reference>
<dbReference type="PROSITE" id="PS50088">
    <property type="entry name" value="ANK_REPEAT"/>
    <property type="match status" value="1"/>
</dbReference>
<dbReference type="Pfam" id="PF24883">
    <property type="entry name" value="NPHP3_N"/>
    <property type="match status" value="1"/>
</dbReference>
<evidence type="ECO:0000256" key="1">
    <source>
        <dbReference type="ARBA" id="ARBA00022737"/>
    </source>
</evidence>
<keyword evidence="1" id="KW-0677">Repeat</keyword>
<dbReference type="PROSITE" id="PS50297">
    <property type="entry name" value="ANK_REP_REGION"/>
    <property type="match status" value="1"/>
</dbReference>
<dbReference type="InterPro" id="IPR002110">
    <property type="entry name" value="Ankyrin_rpt"/>
</dbReference>
<dbReference type="Proteomes" id="UP001197093">
    <property type="component" value="Unassembled WGS sequence"/>
</dbReference>
<evidence type="ECO:0000259" key="3">
    <source>
        <dbReference type="Pfam" id="PF24883"/>
    </source>
</evidence>
<dbReference type="SUPFAM" id="SSF48403">
    <property type="entry name" value="Ankyrin repeat"/>
    <property type="match status" value="1"/>
</dbReference>
<comment type="caution">
    <text evidence="4">The sequence shown here is derived from an EMBL/GenBank/DDBJ whole genome shotgun (WGS) entry which is preliminary data.</text>
</comment>
<evidence type="ECO:0000313" key="4">
    <source>
        <dbReference type="EMBL" id="KAG7291089.1"/>
    </source>
</evidence>
<evidence type="ECO:0000256" key="2">
    <source>
        <dbReference type="PROSITE-ProRule" id="PRU00023"/>
    </source>
</evidence>
<name>A0AAD4F0X7_9PEZI</name>
<dbReference type="EMBL" id="JAHCVI010000001">
    <property type="protein sequence ID" value="KAG7291089.1"/>
    <property type="molecule type" value="Genomic_DNA"/>
</dbReference>
<dbReference type="InterPro" id="IPR036770">
    <property type="entry name" value="Ankyrin_rpt-contain_sf"/>
</dbReference>
<evidence type="ECO:0000313" key="5">
    <source>
        <dbReference type="Proteomes" id="UP001197093"/>
    </source>
</evidence>
<keyword evidence="5" id="KW-1185">Reference proteome</keyword>
<feature type="repeat" description="ANK" evidence="2">
    <location>
        <begin position="471"/>
        <end position="503"/>
    </location>
</feature>
<dbReference type="PANTHER" id="PTHR10039">
    <property type="entry name" value="AMELOGENIN"/>
    <property type="match status" value="1"/>
</dbReference>
<gene>
    <name evidence="4" type="ORF">NEMBOFW57_001099</name>
</gene>
<feature type="domain" description="Nephrocystin 3-like N-terminal" evidence="3">
    <location>
        <begin position="2"/>
        <end position="141"/>
    </location>
</feature>
<dbReference type="AlphaFoldDB" id="A0AAD4F0X7"/>
<dbReference type="InterPro" id="IPR056884">
    <property type="entry name" value="NPHP3-like_N"/>
</dbReference>
<protein>
    <recommendedName>
        <fullName evidence="3">Nephrocystin 3-like N-terminal domain-containing protein</fullName>
    </recommendedName>
</protein>
<accession>A0AAD4F0X7</accession>
<sequence length="616" mass="68543">MKHMLEHCQVVFKDHNIVSHFFNARGHDFERTLEGMLRSLACQFIENDKRACKIFLESFRKKNAKHGIGNWRWRETELRDFIVSVVQSKQKNVPQQPLILLVDALDECCESQVREVVAFLERLSAAAMSANTTLKICLSSRHYPHITMRRFQELVVERNEEHSEDIRKYVGDNLILRHQDIEASLLDKASGIFLWVVLVVALLNEAYDQGRLEAMREKVDGIPEDVEKLFENLLKTNNSKMAETVLMLQWVLFARRALKPQELYIATLVGTSPEYLGSLDMEKVTFADIQRRILSTSKGLIETRSAVGTVQFIHESVRDFLLRNRRLQTLSTELQSDPIGASHDRLKACCLSYLSLVTDEAPVPAPWLAQPTAVNTRYPFLRYASQCLLRHAEIVASRNVDQLPFLVRLLESDTIIKRVRHHHMMNMSSQNPPYATPAGLLHLLAGSGYLNLTETFIAGMCEVDIDTGAGDVGTALQFAVANGWQDVAQTLLRNGADVNAPGGTVGTALQAAIAGEKPALVSWLLGRKDIDINAWSDACGTALQLDISRGGDNTRLLLERGADVNAPAGVHGTALQAAVWIEFRALAGATLVPKTNGVGFGIAHTTQVAAELVIVR</sequence>